<evidence type="ECO:0008006" key="6">
    <source>
        <dbReference type="Google" id="ProtNLM"/>
    </source>
</evidence>
<feature type="chain" id="PRO_5016670588" description="Mce-associated membrane protein" evidence="3">
    <location>
        <begin position="25"/>
        <end position="150"/>
    </location>
</feature>
<dbReference type="AlphaFoldDB" id="A0A370I6H5"/>
<dbReference type="STRING" id="1210086.GCA_001613105_03969"/>
<dbReference type="PANTHER" id="PTHR37042:SF4">
    <property type="entry name" value="OUTER MEMBRANE PROTEIN RV1973"/>
    <property type="match status" value="1"/>
</dbReference>
<comment type="caution">
    <text evidence="4">The sequence shown here is derived from an EMBL/GenBank/DDBJ whole genome shotgun (WGS) entry which is preliminary data.</text>
</comment>
<evidence type="ECO:0000313" key="5">
    <source>
        <dbReference type="Proteomes" id="UP000254869"/>
    </source>
</evidence>
<dbReference type="EMBL" id="QQBC01000004">
    <property type="protein sequence ID" value="RDI66336.1"/>
    <property type="molecule type" value="Genomic_DNA"/>
</dbReference>
<reference evidence="4 5" key="1">
    <citation type="submission" date="2018-07" db="EMBL/GenBank/DDBJ databases">
        <title>Genomic Encyclopedia of Type Strains, Phase IV (KMG-IV): sequencing the most valuable type-strain genomes for metagenomic binning, comparative biology and taxonomic classification.</title>
        <authorList>
            <person name="Goeker M."/>
        </authorList>
    </citation>
    <scope>NUCLEOTIDE SEQUENCE [LARGE SCALE GENOMIC DNA]</scope>
    <source>
        <strain evidence="4 5">DSM 44290</strain>
    </source>
</reference>
<evidence type="ECO:0000256" key="1">
    <source>
        <dbReference type="ARBA" id="ARBA00004370"/>
    </source>
</evidence>
<keyword evidence="5" id="KW-1185">Reference proteome</keyword>
<dbReference type="PANTHER" id="PTHR37042">
    <property type="entry name" value="OUTER MEMBRANE PROTEIN RV1973"/>
    <property type="match status" value="1"/>
</dbReference>
<gene>
    <name evidence="4" type="ORF">DFR76_10482</name>
</gene>
<evidence type="ECO:0000313" key="4">
    <source>
        <dbReference type="EMBL" id="RDI66336.1"/>
    </source>
</evidence>
<evidence type="ECO:0000256" key="2">
    <source>
        <dbReference type="ARBA" id="ARBA00023136"/>
    </source>
</evidence>
<name>A0A370I6H5_9NOCA</name>
<dbReference type="GO" id="GO:0016020">
    <property type="term" value="C:membrane"/>
    <property type="evidence" value="ECO:0007669"/>
    <property type="project" value="UniProtKB-SubCell"/>
</dbReference>
<evidence type="ECO:0000256" key="3">
    <source>
        <dbReference type="SAM" id="SignalP"/>
    </source>
</evidence>
<comment type="subcellular location">
    <subcellularLocation>
        <location evidence="1">Membrane</location>
    </subcellularLocation>
</comment>
<keyword evidence="3" id="KW-0732">Signal</keyword>
<protein>
    <recommendedName>
        <fullName evidence="6">Mce-associated membrane protein</fullName>
    </recommendedName>
</protein>
<keyword evidence="2" id="KW-0472">Membrane</keyword>
<organism evidence="4 5">
    <name type="scientific">Nocardia pseudobrasiliensis</name>
    <dbReference type="NCBI Taxonomy" id="45979"/>
    <lineage>
        <taxon>Bacteria</taxon>
        <taxon>Bacillati</taxon>
        <taxon>Actinomycetota</taxon>
        <taxon>Actinomycetes</taxon>
        <taxon>Mycobacteriales</taxon>
        <taxon>Nocardiaceae</taxon>
        <taxon>Nocardia</taxon>
    </lineage>
</organism>
<sequence>MRKVLALMVVACAAVFGAAGVAAAEPDSAGAREAACEFVRNFESYDYRDMDAHTARMLTLTTGGLRENLIRSSSTLADLMAADQVHSEPGNVVCAVESVDGDTVLVRADAEQIMTSRSTQGQPQTSSTTMVVTERNVGGRWLASDVQTAE</sequence>
<proteinExistence type="predicted"/>
<feature type="signal peptide" evidence="3">
    <location>
        <begin position="1"/>
        <end position="24"/>
    </location>
</feature>
<accession>A0A370I6H5</accession>
<dbReference type="RefSeq" id="WP_067999677.1">
    <property type="nucleotide sequence ID" value="NZ_QQBC01000004.1"/>
</dbReference>
<dbReference type="Proteomes" id="UP000254869">
    <property type="component" value="Unassembled WGS sequence"/>
</dbReference>